<dbReference type="Gene3D" id="1.20.1280.50">
    <property type="match status" value="1"/>
</dbReference>
<comment type="caution">
    <text evidence="2">The sequence shown here is derived from an EMBL/GenBank/DDBJ whole genome shotgun (WGS) entry which is preliminary data.</text>
</comment>
<dbReference type="InterPro" id="IPR001810">
    <property type="entry name" value="F-box_dom"/>
</dbReference>
<dbReference type="SUPFAM" id="SSF81383">
    <property type="entry name" value="F-box domain"/>
    <property type="match status" value="1"/>
</dbReference>
<dbReference type="EMBL" id="CAUOFW020003947">
    <property type="protein sequence ID" value="CAK9162875.1"/>
    <property type="molecule type" value="Genomic_DNA"/>
</dbReference>
<dbReference type="InterPro" id="IPR036047">
    <property type="entry name" value="F-box-like_dom_sf"/>
</dbReference>
<evidence type="ECO:0000259" key="1">
    <source>
        <dbReference type="PROSITE" id="PS50181"/>
    </source>
</evidence>
<accession>A0ABC8T0H2</accession>
<feature type="domain" description="F-box" evidence="1">
    <location>
        <begin position="12"/>
        <end position="58"/>
    </location>
</feature>
<protein>
    <recommendedName>
        <fullName evidence="1">F-box domain-containing protein</fullName>
    </recommendedName>
</protein>
<evidence type="ECO:0000313" key="3">
    <source>
        <dbReference type="Proteomes" id="UP001642360"/>
    </source>
</evidence>
<reference evidence="2 3" key="1">
    <citation type="submission" date="2024-02" db="EMBL/GenBank/DDBJ databases">
        <authorList>
            <person name="Vignale AGUSTIN F."/>
            <person name="Sosa J E."/>
            <person name="Modenutti C."/>
        </authorList>
    </citation>
    <scope>NUCLEOTIDE SEQUENCE [LARGE SCALE GENOMIC DNA]</scope>
</reference>
<dbReference type="Proteomes" id="UP001642360">
    <property type="component" value="Unassembled WGS sequence"/>
</dbReference>
<gene>
    <name evidence="2" type="ORF">ILEXP_LOCUS31837</name>
</gene>
<evidence type="ECO:0000313" key="2">
    <source>
        <dbReference type="EMBL" id="CAK9162875.1"/>
    </source>
</evidence>
<dbReference type="PROSITE" id="PS50181">
    <property type="entry name" value="FBOX"/>
    <property type="match status" value="1"/>
</dbReference>
<dbReference type="AlphaFoldDB" id="A0ABC8T0H2"/>
<keyword evidence="3" id="KW-1185">Reference proteome</keyword>
<name>A0ABC8T0H2_9AQUA</name>
<organism evidence="2 3">
    <name type="scientific">Ilex paraguariensis</name>
    <name type="common">yerba mate</name>
    <dbReference type="NCBI Taxonomy" id="185542"/>
    <lineage>
        <taxon>Eukaryota</taxon>
        <taxon>Viridiplantae</taxon>
        <taxon>Streptophyta</taxon>
        <taxon>Embryophyta</taxon>
        <taxon>Tracheophyta</taxon>
        <taxon>Spermatophyta</taxon>
        <taxon>Magnoliopsida</taxon>
        <taxon>eudicotyledons</taxon>
        <taxon>Gunneridae</taxon>
        <taxon>Pentapetalae</taxon>
        <taxon>asterids</taxon>
        <taxon>campanulids</taxon>
        <taxon>Aquifoliales</taxon>
        <taxon>Aquifoliaceae</taxon>
        <taxon>Ilex</taxon>
    </lineage>
</organism>
<sequence length="205" mass="23829">MVEPPPSTDQRSITITDLNMDALVHCASYLNLQDLSNMAMSCTYFNRVAYSDSIWQSLFRERWPQRVPSSFSQISGARKAYLARNTALQQFKFVDPLLADYYTHSKPYDQLFLDKNDIIFSQGPLIHMIRIGEFLNGKDPLVTLSDHRARITCMRLFSLSETSLFRSETQRNENVLVTSSCDHSIRLWWNVSWCFVEKKLLKIES</sequence>
<dbReference type="Pfam" id="PF12937">
    <property type="entry name" value="F-box-like"/>
    <property type="match status" value="1"/>
</dbReference>
<proteinExistence type="predicted"/>